<accession>A0ABN2Y3C9</accession>
<evidence type="ECO:0000256" key="3">
    <source>
        <dbReference type="ARBA" id="ARBA00022840"/>
    </source>
</evidence>
<reference evidence="6 7" key="1">
    <citation type="journal article" date="2019" name="Int. J. Syst. Evol. Microbiol.">
        <title>The Global Catalogue of Microorganisms (GCM) 10K type strain sequencing project: providing services to taxonomists for standard genome sequencing and annotation.</title>
        <authorList>
            <consortium name="The Broad Institute Genomics Platform"/>
            <consortium name="The Broad Institute Genome Sequencing Center for Infectious Disease"/>
            <person name="Wu L."/>
            <person name="Ma J."/>
        </authorList>
    </citation>
    <scope>NUCLEOTIDE SEQUENCE [LARGE SCALE GENOMIC DNA]</scope>
    <source>
        <strain evidence="6 7">JCM 16021</strain>
    </source>
</reference>
<dbReference type="PANTHER" id="PTHR36510">
    <property type="entry name" value="GLUTAMATE--CYSTEINE LIGASE 2-RELATED"/>
    <property type="match status" value="1"/>
</dbReference>
<dbReference type="InterPro" id="IPR050141">
    <property type="entry name" value="GCL_type2/YbdK_subfam"/>
</dbReference>
<dbReference type="Proteomes" id="UP001500575">
    <property type="component" value="Unassembled WGS sequence"/>
</dbReference>
<dbReference type="InterPro" id="IPR006336">
    <property type="entry name" value="GCS2"/>
</dbReference>
<evidence type="ECO:0000256" key="5">
    <source>
        <dbReference type="HAMAP-Rule" id="MF_01609"/>
    </source>
</evidence>
<dbReference type="NCBIfam" id="NF010041">
    <property type="entry name" value="PRK13517.1-1"/>
    <property type="match status" value="1"/>
</dbReference>
<sequence length="399" mass="41740">MTAQVARRLGVEEELLLVDDDGAPVAAAPALLARCASSSSDGRGGKAGDGPQLTAEYYQSQVEIVTSPAREIASLARQLERGRSVVGEASRTLGCAPVAVPGSVVRADAGPTTPGERFDLIGTHYAHVAASSLICSLQVHVEIESRHEGVAVLDRVRPWLPTLLALSANSPFWQGTDTGFASWRSQVWRLWPSAGPLEVLGDVAGYDALVARMVSSGSALDVALLNLDVRLSARHPTVEFRIADVCTDLRDAMVVAALARALTETAAREASAGVGPTDWRVDQLRVAAWRAARFGLAGELSHPVTGETAPAGDALDALLAHAGEALADAGDLAAVQDGLRRLLHEGGGAPRQRRVHAESGDLAAVVDDLRRRTLPDTGVTAQHPAAFDAQAGLTRRSGA</sequence>
<evidence type="ECO:0000256" key="2">
    <source>
        <dbReference type="ARBA" id="ARBA00022741"/>
    </source>
</evidence>
<protein>
    <recommendedName>
        <fullName evidence="5">Putative glutamate--cysteine ligase 2</fullName>
        <ecNumber evidence="5">6.3.2.2</ecNumber>
    </recommendedName>
    <alternativeName>
        <fullName evidence="5">Gamma-glutamylcysteine synthetase 2</fullName>
        <shortName evidence="5">GCS 2</shortName>
        <shortName evidence="5">Gamma-GCS 2</shortName>
    </alternativeName>
</protein>
<dbReference type="SUPFAM" id="SSF55931">
    <property type="entry name" value="Glutamine synthetase/guanido kinase"/>
    <property type="match status" value="1"/>
</dbReference>
<evidence type="ECO:0000313" key="7">
    <source>
        <dbReference type="Proteomes" id="UP001500575"/>
    </source>
</evidence>
<evidence type="ECO:0000256" key="4">
    <source>
        <dbReference type="ARBA" id="ARBA00048819"/>
    </source>
</evidence>
<dbReference type="NCBIfam" id="TIGR02050">
    <property type="entry name" value="gshA_cyan_rel"/>
    <property type="match status" value="1"/>
</dbReference>
<dbReference type="EC" id="6.3.2.2" evidence="5"/>
<name>A0ABN2Y3C9_9ACTN</name>
<comment type="similarity">
    <text evidence="5">Belongs to the glutamate--cysteine ligase type 2 family. YbdK subfamily.</text>
</comment>
<dbReference type="InterPro" id="IPR011793">
    <property type="entry name" value="YbdK"/>
</dbReference>
<keyword evidence="3 5" id="KW-0067">ATP-binding</keyword>
<dbReference type="HAMAP" id="MF_01609">
    <property type="entry name" value="Glu_cys_ligase_2"/>
    <property type="match status" value="1"/>
</dbReference>
<dbReference type="EMBL" id="BAAAQQ010000007">
    <property type="protein sequence ID" value="GAA2121336.1"/>
    <property type="molecule type" value="Genomic_DNA"/>
</dbReference>
<dbReference type="RefSeq" id="WP_344303105.1">
    <property type="nucleotide sequence ID" value="NZ_BAAAQQ010000007.1"/>
</dbReference>
<comment type="caution">
    <text evidence="6">The sequence shown here is derived from an EMBL/GenBank/DDBJ whole genome shotgun (WGS) entry which is preliminary data.</text>
</comment>
<evidence type="ECO:0000256" key="1">
    <source>
        <dbReference type="ARBA" id="ARBA00022598"/>
    </source>
</evidence>
<keyword evidence="7" id="KW-1185">Reference proteome</keyword>
<comment type="catalytic activity">
    <reaction evidence="4 5">
        <text>L-cysteine + L-glutamate + ATP = gamma-L-glutamyl-L-cysteine + ADP + phosphate + H(+)</text>
        <dbReference type="Rhea" id="RHEA:13285"/>
        <dbReference type="ChEBI" id="CHEBI:15378"/>
        <dbReference type="ChEBI" id="CHEBI:29985"/>
        <dbReference type="ChEBI" id="CHEBI:30616"/>
        <dbReference type="ChEBI" id="CHEBI:35235"/>
        <dbReference type="ChEBI" id="CHEBI:43474"/>
        <dbReference type="ChEBI" id="CHEBI:58173"/>
        <dbReference type="ChEBI" id="CHEBI:456216"/>
        <dbReference type="EC" id="6.3.2.2"/>
    </reaction>
</comment>
<keyword evidence="2 5" id="KW-0547">Nucleotide-binding</keyword>
<dbReference type="InterPro" id="IPR014746">
    <property type="entry name" value="Gln_synth/guanido_kin_cat_dom"/>
</dbReference>
<organism evidence="6 7">
    <name type="scientific">Nocardioides bigeumensis</name>
    <dbReference type="NCBI Taxonomy" id="433657"/>
    <lineage>
        <taxon>Bacteria</taxon>
        <taxon>Bacillati</taxon>
        <taxon>Actinomycetota</taxon>
        <taxon>Actinomycetes</taxon>
        <taxon>Propionibacteriales</taxon>
        <taxon>Nocardioidaceae</taxon>
        <taxon>Nocardioides</taxon>
    </lineage>
</organism>
<proteinExistence type="inferred from homology"/>
<dbReference type="Pfam" id="PF04107">
    <property type="entry name" value="GCS2"/>
    <property type="match status" value="1"/>
</dbReference>
<gene>
    <name evidence="6" type="ORF">GCM10009843_15470</name>
</gene>
<comment type="function">
    <text evidence="5">ATP-dependent carboxylate-amine ligase which exhibits weak glutamate--cysteine ligase activity.</text>
</comment>
<dbReference type="PANTHER" id="PTHR36510:SF1">
    <property type="entry name" value="GLUTAMATE--CYSTEINE LIGASE 2-RELATED"/>
    <property type="match status" value="1"/>
</dbReference>
<dbReference type="Gene3D" id="3.30.590.20">
    <property type="match status" value="1"/>
</dbReference>
<evidence type="ECO:0000313" key="6">
    <source>
        <dbReference type="EMBL" id="GAA2121336.1"/>
    </source>
</evidence>
<dbReference type="GO" id="GO:0016874">
    <property type="term" value="F:ligase activity"/>
    <property type="evidence" value="ECO:0007669"/>
    <property type="project" value="UniProtKB-KW"/>
</dbReference>
<keyword evidence="1 5" id="KW-0436">Ligase</keyword>